<comment type="caution">
    <text evidence="7">The sequence shown here is derived from an EMBL/GenBank/DDBJ whole genome shotgun (WGS) entry which is preliminary data.</text>
</comment>
<sequence>MKWNDVRVSTRLSACITGLMVAMLSVAAATQYTTVLTMEQAQESVRDYDQRIITAVRWLGTAELTSERMVGALNTSDGDLAMRYEQEVQAGREQMAKLEKELASHALSDGDRASLTVIEVESTKLAGISKAASELSYKGDIGGVQTMIDNELKPAIAAYLGALKKFVALEEQQRDQVVTDVSAQSRQLMSAGLIGAALLLAIGFATARLIARSITRPLARAVEQAERIAHGNLLRGRDDGSEDRRDEFGQLQQALERMADGLRTLVAQVRSGVGSVSTATSEIASGNQELAHRTEQTVGNLQVTAASMEEFAGTIGQSADTARQASLLATQAAQSATRGGSVMNDVVERMAQISGSSRKIAEITSVIDGIAFQTNILALNAAVEAARAGEQGRGFAVVASEVRSLAQRSAQAAREIKELIGSSLSTVAAGSEQVGQAGAAMQEIVGDVHRVSDLIAEITAAAAEQNSGISQVNVALSDLDAMTQQNAALVEQASAAAESLREQAAGLAQLVSVFEVEGDYQRPALRQVRTQPEPLEAPATRAIGV</sequence>
<organism evidence="7 8">
    <name type="scientific">Herbaspirillum chlorophenolicum</name>
    <dbReference type="NCBI Taxonomy" id="211589"/>
    <lineage>
        <taxon>Bacteria</taxon>
        <taxon>Pseudomonadati</taxon>
        <taxon>Pseudomonadota</taxon>
        <taxon>Betaproteobacteria</taxon>
        <taxon>Burkholderiales</taxon>
        <taxon>Oxalobacteraceae</taxon>
        <taxon>Herbaspirillum</taxon>
    </lineage>
</organism>
<keyword evidence="1" id="KW-0488">Methylation</keyword>
<evidence type="ECO:0000256" key="1">
    <source>
        <dbReference type="ARBA" id="ARBA00022481"/>
    </source>
</evidence>
<evidence type="ECO:0000256" key="4">
    <source>
        <dbReference type="SAM" id="SignalP"/>
    </source>
</evidence>
<feature type="chain" id="PRO_5047188890" evidence="4">
    <location>
        <begin position="28"/>
        <end position="545"/>
    </location>
</feature>
<evidence type="ECO:0000256" key="2">
    <source>
        <dbReference type="ARBA" id="ARBA00029447"/>
    </source>
</evidence>
<proteinExistence type="inferred from homology"/>
<dbReference type="PROSITE" id="PS50885">
    <property type="entry name" value="HAMP"/>
    <property type="match status" value="1"/>
</dbReference>
<evidence type="ECO:0000313" key="7">
    <source>
        <dbReference type="EMBL" id="MFJ3047319.1"/>
    </source>
</evidence>
<dbReference type="InterPro" id="IPR004090">
    <property type="entry name" value="Chemotax_Me-accpt_rcpt"/>
</dbReference>
<evidence type="ECO:0000256" key="3">
    <source>
        <dbReference type="PROSITE-ProRule" id="PRU00284"/>
    </source>
</evidence>
<feature type="signal peptide" evidence="4">
    <location>
        <begin position="1"/>
        <end position="27"/>
    </location>
</feature>
<evidence type="ECO:0000259" key="5">
    <source>
        <dbReference type="PROSITE" id="PS50111"/>
    </source>
</evidence>
<name>A0ABW8F1Z7_9BURK</name>
<evidence type="ECO:0000259" key="6">
    <source>
        <dbReference type="PROSITE" id="PS50885"/>
    </source>
</evidence>
<dbReference type="InterPro" id="IPR051310">
    <property type="entry name" value="MCP_chemotaxis"/>
</dbReference>
<keyword evidence="3" id="KW-0807">Transducer</keyword>
<keyword evidence="8" id="KW-1185">Reference proteome</keyword>
<dbReference type="CDD" id="cd06225">
    <property type="entry name" value="HAMP"/>
    <property type="match status" value="1"/>
</dbReference>
<dbReference type="Pfam" id="PF00015">
    <property type="entry name" value="MCPsignal"/>
    <property type="match status" value="1"/>
</dbReference>
<keyword evidence="4" id="KW-0732">Signal</keyword>
<dbReference type="RefSeq" id="WP_402701888.1">
    <property type="nucleotide sequence ID" value="NZ_JBIUZV010000009.1"/>
</dbReference>
<dbReference type="PROSITE" id="PS50111">
    <property type="entry name" value="CHEMOTAXIS_TRANSDUC_2"/>
    <property type="match status" value="1"/>
</dbReference>
<reference evidence="7 8" key="1">
    <citation type="submission" date="2024-10" db="EMBL/GenBank/DDBJ databases">
        <title>The Natural Products Discovery Center: Release of the First 8490 Sequenced Strains for Exploring Actinobacteria Biosynthetic Diversity.</title>
        <authorList>
            <person name="Kalkreuter E."/>
            <person name="Kautsar S.A."/>
            <person name="Yang D."/>
            <person name="Bader C.D."/>
            <person name="Teijaro C.N."/>
            <person name="Fluegel L."/>
            <person name="Davis C.M."/>
            <person name="Simpson J.R."/>
            <person name="Lauterbach L."/>
            <person name="Steele A.D."/>
            <person name="Gui C."/>
            <person name="Meng S."/>
            <person name="Li G."/>
            <person name="Viehrig K."/>
            <person name="Ye F."/>
            <person name="Su P."/>
            <person name="Kiefer A.F."/>
            <person name="Nichols A."/>
            <person name="Cepeda A.J."/>
            <person name="Yan W."/>
            <person name="Fan B."/>
            <person name="Jiang Y."/>
            <person name="Adhikari A."/>
            <person name="Zheng C.-J."/>
            <person name="Schuster L."/>
            <person name="Cowan T.M."/>
            <person name="Smanski M.J."/>
            <person name="Chevrette M.G."/>
            <person name="De Carvalho L.P.S."/>
            <person name="Shen B."/>
        </authorList>
    </citation>
    <scope>NUCLEOTIDE SEQUENCE [LARGE SCALE GENOMIC DNA]</scope>
    <source>
        <strain evidence="7 8">NPDC087045</strain>
    </source>
</reference>
<dbReference type="CDD" id="cd11386">
    <property type="entry name" value="MCP_signal"/>
    <property type="match status" value="1"/>
</dbReference>
<dbReference type="PANTHER" id="PTHR43531:SF14">
    <property type="entry name" value="METHYL-ACCEPTING CHEMOTAXIS PROTEIN I-RELATED"/>
    <property type="match status" value="1"/>
</dbReference>
<dbReference type="InterPro" id="IPR047347">
    <property type="entry name" value="YvaQ-like_sensor"/>
</dbReference>
<dbReference type="PRINTS" id="PR00260">
    <property type="entry name" value="CHEMTRNSDUCR"/>
</dbReference>
<dbReference type="PANTHER" id="PTHR43531">
    <property type="entry name" value="PROTEIN ICFG"/>
    <property type="match status" value="1"/>
</dbReference>
<dbReference type="SMART" id="SM00283">
    <property type="entry name" value="MA"/>
    <property type="match status" value="1"/>
</dbReference>
<evidence type="ECO:0000313" key="8">
    <source>
        <dbReference type="Proteomes" id="UP001617427"/>
    </source>
</evidence>
<dbReference type="SUPFAM" id="SSF58104">
    <property type="entry name" value="Methyl-accepting chemotaxis protein (MCP) signaling domain"/>
    <property type="match status" value="1"/>
</dbReference>
<dbReference type="EMBL" id="JBIUZV010000009">
    <property type="protein sequence ID" value="MFJ3047319.1"/>
    <property type="molecule type" value="Genomic_DNA"/>
</dbReference>
<dbReference type="SMART" id="SM00304">
    <property type="entry name" value="HAMP"/>
    <property type="match status" value="1"/>
</dbReference>
<dbReference type="Gene3D" id="1.10.287.950">
    <property type="entry name" value="Methyl-accepting chemotaxis protein"/>
    <property type="match status" value="1"/>
</dbReference>
<accession>A0ABW8F1Z7</accession>
<dbReference type="CDD" id="cd19411">
    <property type="entry name" value="MCP2201-like_sensor"/>
    <property type="match status" value="1"/>
</dbReference>
<dbReference type="InterPro" id="IPR003660">
    <property type="entry name" value="HAMP_dom"/>
</dbReference>
<dbReference type="Pfam" id="PF00672">
    <property type="entry name" value="HAMP"/>
    <property type="match status" value="1"/>
</dbReference>
<dbReference type="InterPro" id="IPR004089">
    <property type="entry name" value="MCPsignal_dom"/>
</dbReference>
<feature type="domain" description="HAMP" evidence="6">
    <location>
        <begin position="212"/>
        <end position="267"/>
    </location>
</feature>
<protein>
    <submittedName>
        <fullName evidence="7">Methyl-accepting chemotaxis protein</fullName>
    </submittedName>
</protein>
<comment type="similarity">
    <text evidence="2">Belongs to the methyl-accepting chemotaxis (MCP) protein family.</text>
</comment>
<gene>
    <name evidence="7" type="ORF">ACIPEN_15935</name>
</gene>
<feature type="domain" description="Methyl-accepting transducer" evidence="5">
    <location>
        <begin position="272"/>
        <end position="501"/>
    </location>
</feature>
<dbReference type="Proteomes" id="UP001617427">
    <property type="component" value="Unassembled WGS sequence"/>
</dbReference>